<organism evidence="1 2">
    <name type="scientific">Camellia lanceoleosa</name>
    <dbReference type="NCBI Taxonomy" id="1840588"/>
    <lineage>
        <taxon>Eukaryota</taxon>
        <taxon>Viridiplantae</taxon>
        <taxon>Streptophyta</taxon>
        <taxon>Embryophyta</taxon>
        <taxon>Tracheophyta</taxon>
        <taxon>Spermatophyta</taxon>
        <taxon>Magnoliopsida</taxon>
        <taxon>eudicotyledons</taxon>
        <taxon>Gunneridae</taxon>
        <taxon>Pentapetalae</taxon>
        <taxon>asterids</taxon>
        <taxon>Ericales</taxon>
        <taxon>Theaceae</taxon>
        <taxon>Camellia</taxon>
    </lineage>
</organism>
<keyword evidence="1" id="KW-0675">Receptor</keyword>
<dbReference type="Proteomes" id="UP001060215">
    <property type="component" value="Chromosome 4"/>
</dbReference>
<keyword evidence="2" id="KW-1185">Reference proteome</keyword>
<protein>
    <submittedName>
        <fullName evidence="1">Wall-associated receptor kinase 4</fullName>
    </submittedName>
</protein>
<dbReference type="EMBL" id="CM045761">
    <property type="protein sequence ID" value="KAI8014132.1"/>
    <property type="molecule type" value="Genomic_DNA"/>
</dbReference>
<comment type="caution">
    <text evidence="1">The sequence shown here is derived from an EMBL/GenBank/DDBJ whole genome shotgun (WGS) entry which is preliminary data.</text>
</comment>
<accession>A0ACC0HKM9</accession>
<name>A0ACC0HKM9_9ERIC</name>
<keyword evidence="1" id="KW-0808">Transferase</keyword>
<evidence type="ECO:0000313" key="2">
    <source>
        <dbReference type="Proteomes" id="UP001060215"/>
    </source>
</evidence>
<reference evidence="1 2" key="1">
    <citation type="journal article" date="2022" name="Plant J.">
        <title>Chromosome-level genome of Camellia lanceoleosa provides a valuable resource for understanding genome evolution and self-incompatibility.</title>
        <authorList>
            <person name="Gong W."/>
            <person name="Xiao S."/>
            <person name="Wang L."/>
            <person name="Liao Z."/>
            <person name="Chang Y."/>
            <person name="Mo W."/>
            <person name="Hu G."/>
            <person name="Li W."/>
            <person name="Zhao G."/>
            <person name="Zhu H."/>
            <person name="Hu X."/>
            <person name="Ji K."/>
            <person name="Xiang X."/>
            <person name="Song Q."/>
            <person name="Yuan D."/>
            <person name="Jin S."/>
            <person name="Zhang L."/>
        </authorList>
    </citation>
    <scope>NUCLEOTIDE SEQUENCE [LARGE SCALE GENOMIC DNA]</scope>
    <source>
        <strain evidence="1">SQ_2022a</strain>
    </source>
</reference>
<sequence>MKENQLFEIVDEQVMNEANSDQLKEVAILAKRCLRVKGDERPTMKELAMELEGLRMTEKHPWVDENKNSEETQYLLDQFSDAYGGGTSKNNSAAYDSMANHVISPFDGGR</sequence>
<gene>
    <name evidence="1" type="ORF">LOK49_LG05G02538</name>
</gene>
<keyword evidence="1" id="KW-0418">Kinase</keyword>
<proteinExistence type="predicted"/>
<evidence type="ECO:0000313" key="1">
    <source>
        <dbReference type="EMBL" id="KAI8014132.1"/>
    </source>
</evidence>